<dbReference type="PANTHER" id="PTHR43712:SF5">
    <property type="entry name" value="O-METHYLTRANSFERASE ASQN-RELATED"/>
    <property type="match status" value="1"/>
</dbReference>
<dbReference type="EMBL" id="JAFFHB010000006">
    <property type="protein sequence ID" value="KAK4665141.1"/>
    <property type="molecule type" value="Genomic_DNA"/>
</dbReference>
<reference evidence="1 2" key="1">
    <citation type="journal article" date="2023" name="bioRxiv">
        <title>High-quality genome assemblies of four members of thePodospora anserinaspecies complex.</title>
        <authorList>
            <person name="Ament-Velasquez S.L."/>
            <person name="Vogan A.A."/>
            <person name="Wallerman O."/>
            <person name="Hartmann F."/>
            <person name="Gautier V."/>
            <person name="Silar P."/>
            <person name="Giraud T."/>
            <person name="Johannesson H."/>
        </authorList>
    </citation>
    <scope>NUCLEOTIDE SEQUENCE [LARGE SCALE GENOMIC DNA]</scope>
    <source>
        <strain evidence="1 2">CBS 411.78</strain>
    </source>
</reference>
<protein>
    <submittedName>
        <fullName evidence="1">Uncharacterized protein</fullName>
    </submittedName>
</protein>
<evidence type="ECO:0000313" key="2">
    <source>
        <dbReference type="Proteomes" id="UP001326199"/>
    </source>
</evidence>
<accession>A0ABR0HB91</accession>
<sequence length="176" mass="19934">MKKWPGSEEPTETAVNHAFDQSLPWYDYLQSMPEKARRYNLAMKLHSGMRGFRWGIQVTRTVHDFFEPQTVVADVYFFRWIFHGFSDKYNIKILRDLCGAELGKLISGAKEPLTVLFGSKKNRDILEDVYSTSPMYVIMSQLLTRFLEKALSGASPGPGGVFRIIELGAGTGSTTK</sequence>
<organism evidence="1 2">
    <name type="scientific">Podospora pseudopauciseta</name>
    <dbReference type="NCBI Taxonomy" id="2093780"/>
    <lineage>
        <taxon>Eukaryota</taxon>
        <taxon>Fungi</taxon>
        <taxon>Dikarya</taxon>
        <taxon>Ascomycota</taxon>
        <taxon>Pezizomycotina</taxon>
        <taxon>Sordariomycetes</taxon>
        <taxon>Sordariomycetidae</taxon>
        <taxon>Sordariales</taxon>
        <taxon>Podosporaceae</taxon>
        <taxon>Podospora</taxon>
    </lineage>
</organism>
<comment type="caution">
    <text evidence="1">The sequence shown here is derived from an EMBL/GenBank/DDBJ whole genome shotgun (WGS) entry which is preliminary data.</text>
</comment>
<dbReference type="Proteomes" id="UP001326199">
    <property type="component" value="Unassembled WGS sequence"/>
</dbReference>
<proteinExistence type="predicted"/>
<dbReference type="PANTHER" id="PTHR43712">
    <property type="entry name" value="PUTATIVE (AFU_ORTHOLOGUE AFUA_4G14580)-RELATED"/>
    <property type="match status" value="1"/>
</dbReference>
<gene>
    <name evidence="1" type="ORF">QC763_0077990</name>
</gene>
<dbReference type="Gene3D" id="3.40.50.150">
    <property type="entry name" value="Vaccinia Virus protein VP39"/>
    <property type="match status" value="2"/>
</dbReference>
<dbReference type="RefSeq" id="XP_062765107.1">
    <property type="nucleotide sequence ID" value="XM_062906063.1"/>
</dbReference>
<dbReference type="GeneID" id="87926207"/>
<keyword evidence="2" id="KW-1185">Reference proteome</keyword>
<name>A0ABR0HB91_9PEZI</name>
<evidence type="ECO:0000313" key="1">
    <source>
        <dbReference type="EMBL" id="KAK4665141.1"/>
    </source>
</evidence>
<dbReference type="InterPro" id="IPR029063">
    <property type="entry name" value="SAM-dependent_MTases_sf"/>
</dbReference>